<gene>
    <name evidence="1" type="ORF">GCM10011609_87660</name>
</gene>
<sequence length="75" mass="7912">MNPLNSPLEVGLRALVVLTETFPRRLDVAQLIYLDHALLHSGDVEGGLASLQPDLPVGPGELACAVLSSKMDSSC</sequence>
<reference evidence="2" key="1">
    <citation type="journal article" date="2019" name="Int. J. Syst. Evol. Microbiol.">
        <title>The Global Catalogue of Microorganisms (GCM) 10K type strain sequencing project: providing services to taxonomists for standard genome sequencing and annotation.</title>
        <authorList>
            <consortium name="The Broad Institute Genomics Platform"/>
            <consortium name="The Broad Institute Genome Sequencing Center for Infectious Disease"/>
            <person name="Wu L."/>
            <person name="Ma J."/>
        </authorList>
    </citation>
    <scope>NUCLEOTIDE SEQUENCE [LARGE SCALE GENOMIC DNA]</scope>
    <source>
        <strain evidence="2">CGMCC 4.7319</strain>
    </source>
</reference>
<name>A0ABQ2IW43_9PSEU</name>
<accession>A0ABQ2IW43</accession>
<dbReference type="EMBL" id="BMNC01000035">
    <property type="protein sequence ID" value="GGN30119.1"/>
    <property type="molecule type" value="Genomic_DNA"/>
</dbReference>
<dbReference type="Proteomes" id="UP000597656">
    <property type="component" value="Unassembled WGS sequence"/>
</dbReference>
<evidence type="ECO:0000313" key="2">
    <source>
        <dbReference type="Proteomes" id="UP000597656"/>
    </source>
</evidence>
<protein>
    <submittedName>
        <fullName evidence="1">Uncharacterized protein</fullName>
    </submittedName>
</protein>
<dbReference type="Pfam" id="PF20288">
    <property type="entry name" value="MC2"/>
    <property type="match status" value="1"/>
</dbReference>
<dbReference type="InterPro" id="IPR046904">
    <property type="entry name" value="ABC-3C_MC2"/>
</dbReference>
<evidence type="ECO:0000313" key="1">
    <source>
        <dbReference type="EMBL" id="GGN30119.1"/>
    </source>
</evidence>
<proteinExistence type="predicted"/>
<keyword evidence="2" id="KW-1185">Reference proteome</keyword>
<organism evidence="1 2">
    <name type="scientific">Lentzea pudingi</name>
    <dbReference type="NCBI Taxonomy" id="1789439"/>
    <lineage>
        <taxon>Bacteria</taxon>
        <taxon>Bacillati</taxon>
        <taxon>Actinomycetota</taxon>
        <taxon>Actinomycetes</taxon>
        <taxon>Pseudonocardiales</taxon>
        <taxon>Pseudonocardiaceae</taxon>
        <taxon>Lentzea</taxon>
    </lineage>
</organism>
<comment type="caution">
    <text evidence="1">The sequence shown here is derived from an EMBL/GenBank/DDBJ whole genome shotgun (WGS) entry which is preliminary data.</text>
</comment>